<reference evidence="1" key="1">
    <citation type="submission" date="2022-02" db="EMBL/GenBank/DDBJ databases">
        <title>Fredinandcohnia quinoae sp. nov. isolated from Chenopodium quinoa seeds.</title>
        <authorList>
            <person name="Saati-Santamaria Z."/>
            <person name="Flores-Felix J.D."/>
            <person name="Igual J.M."/>
            <person name="Velazquez E."/>
            <person name="Garcia-Fraile P."/>
            <person name="Martinez-Molina E."/>
        </authorList>
    </citation>
    <scope>NUCLEOTIDE SEQUENCE</scope>
    <source>
        <strain evidence="1">SECRCQ15</strain>
    </source>
</reference>
<dbReference type="AlphaFoldDB" id="A0AAW5E2H4"/>
<proteinExistence type="predicted"/>
<evidence type="ECO:0000313" key="1">
    <source>
        <dbReference type="EMBL" id="MCH1627090.1"/>
    </source>
</evidence>
<evidence type="ECO:0000313" key="2">
    <source>
        <dbReference type="Proteomes" id="UP001431131"/>
    </source>
</evidence>
<dbReference type="EMBL" id="JAKTTI010000033">
    <property type="protein sequence ID" value="MCH1627090.1"/>
    <property type="molecule type" value="Genomic_DNA"/>
</dbReference>
<keyword evidence="2" id="KW-1185">Reference proteome</keyword>
<dbReference type="InterPro" id="IPR026838">
    <property type="entry name" value="YheC/D"/>
</dbReference>
<gene>
    <name evidence="1" type="ORF">MJG50_17290</name>
</gene>
<dbReference type="Pfam" id="PF14398">
    <property type="entry name" value="ATPgrasp_YheCD"/>
    <property type="match status" value="1"/>
</dbReference>
<organism evidence="1 2">
    <name type="scientific">Fredinandcohnia quinoae</name>
    <dbReference type="NCBI Taxonomy" id="2918902"/>
    <lineage>
        <taxon>Bacteria</taxon>
        <taxon>Bacillati</taxon>
        <taxon>Bacillota</taxon>
        <taxon>Bacilli</taxon>
        <taxon>Bacillales</taxon>
        <taxon>Bacillaceae</taxon>
        <taxon>Fredinandcohnia</taxon>
    </lineage>
</organism>
<comment type="caution">
    <text evidence="1">The sequence shown here is derived from an EMBL/GenBank/DDBJ whole genome shotgun (WGS) entry which is preliminary data.</text>
</comment>
<sequence>MITIYYDTQTKNWFHRDSLTTYTFGKKQQTIDYFGSNHTHLLPFHLANNEKKVGPLVAILTGDSTNENAFLGNIRNLQRLLTSLQTKGALGVVITPSSINKDYMDGFVFYTPLKSWIKLKIPIPDIVYNRIPYRQIEKTDDYIETIQYLKDNDVPYFNPSFFSKWTTYEVLIKNEFLSTFLPYTSLFSGRDHLLEMLSNYQNIYIKSSTGHKGIGVYQLKVDKYAFSIQSSKINQTFQTFDQFWKEFESVFSNDKFILQEGISSDTFNSKRYDLRLLCHFQIDSYVISGIGVRVAGDQEVTTHVPNGGKIIAFNEIKNRININLLKMIVDEIGKTLSIETEEFIGEFSVDIGRTEADTYFIYEVNSKPMVFDEPDIKDQGLENLTKLLIMKAYTT</sequence>
<dbReference type="Proteomes" id="UP001431131">
    <property type="component" value="Unassembled WGS sequence"/>
</dbReference>
<dbReference type="RefSeq" id="WP_240257011.1">
    <property type="nucleotide sequence ID" value="NZ_JAKTTI010000033.1"/>
</dbReference>
<accession>A0AAW5E2H4</accession>
<name>A0AAW5E2H4_9BACI</name>
<dbReference type="SUPFAM" id="SSF56059">
    <property type="entry name" value="Glutathione synthetase ATP-binding domain-like"/>
    <property type="match status" value="1"/>
</dbReference>
<protein>
    <submittedName>
        <fullName evidence="1">YheC/YheD family protein</fullName>
    </submittedName>
</protein>